<name>A0A9P9XM97_9PEZI</name>
<organism evidence="1 2">
    <name type="scientific">Colletotrichum abscissum</name>
    <dbReference type="NCBI Taxonomy" id="1671311"/>
    <lineage>
        <taxon>Eukaryota</taxon>
        <taxon>Fungi</taxon>
        <taxon>Dikarya</taxon>
        <taxon>Ascomycota</taxon>
        <taxon>Pezizomycotina</taxon>
        <taxon>Sordariomycetes</taxon>
        <taxon>Hypocreomycetidae</taxon>
        <taxon>Glomerellales</taxon>
        <taxon>Glomerellaceae</taxon>
        <taxon>Colletotrichum</taxon>
        <taxon>Colletotrichum acutatum species complex</taxon>
    </lineage>
</organism>
<evidence type="ECO:0000313" key="2">
    <source>
        <dbReference type="Proteomes" id="UP001056436"/>
    </source>
</evidence>
<proteinExistence type="predicted"/>
<dbReference type="EMBL" id="SDAQ01000011">
    <property type="protein sequence ID" value="KAI3556613.1"/>
    <property type="molecule type" value="Genomic_DNA"/>
</dbReference>
<keyword evidence="2" id="KW-1185">Reference proteome</keyword>
<dbReference type="OrthoDB" id="4738875at2759"/>
<protein>
    <submittedName>
        <fullName evidence="1">Uncharacterized protein</fullName>
    </submittedName>
</protein>
<evidence type="ECO:0000313" key="1">
    <source>
        <dbReference type="EMBL" id="KAI3556613.1"/>
    </source>
</evidence>
<dbReference type="Gene3D" id="3.40.630.30">
    <property type="match status" value="1"/>
</dbReference>
<comment type="caution">
    <text evidence="1">The sequence shown here is derived from an EMBL/GenBank/DDBJ whole genome shotgun (WGS) entry which is preliminary data.</text>
</comment>
<dbReference type="Proteomes" id="UP001056436">
    <property type="component" value="Unassembled WGS sequence"/>
</dbReference>
<dbReference type="AlphaFoldDB" id="A0A9P9XM97"/>
<accession>A0A9P9XM97</accession>
<reference evidence="1" key="1">
    <citation type="submission" date="2019-01" db="EMBL/GenBank/DDBJ databases">
        <title>Colletotrichum abscissum LGMF1257.</title>
        <authorList>
            <person name="Baroncelli R."/>
        </authorList>
    </citation>
    <scope>NUCLEOTIDE SEQUENCE</scope>
    <source>
        <strain evidence="1">Ca142</strain>
    </source>
</reference>
<sequence length="213" mass="23617">MVPKLPPFGALRLASPRDILRIGIVATAGFRYSPVFDWERPYHEKFPNDTILSYRHGFASALKSPDSIVLVAVDKFDPEESGKTKAIIPTDNGWEAPNAGDEVVVGVAYWKLEQGSKRIDEGQDDLDLYPELPACPDRDKHEEHYKVFGDRAEEAEHKQGVIAATMGKALFASMGYENLEDIKIEGDEVVPQGVTVSAMVFKPDEKPDESAEL</sequence>
<gene>
    <name evidence="1" type="ORF">CABS02_03054</name>
</gene>